<protein>
    <submittedName>
        <fullName evidence="1">Uncharacterized protein</fullName>
    </submittedName>
</protein>
<dbReference type="AlphaFoldDB" id="A0A9W9Z8W9"/>
<dbReference type="EMBL" id="MU826413">
    <property type="protein sequence ID" value="KAJ7376148.1"/>
    <property type="molecule type" value="Genomic_DNA"/>
</dbReference>
<reference evidence="1" key="1">
    <citation type="submission" date="2023-01" db="EMBL/GenBank/DDBJ databases">
        <title>Genome assembly of the deep-sea coral Lophelia pertusa.</title>
        <authorList>
            <person name="Herrera S."/>
            <person name="Cordes E."/>
        </authorList>
    </citation>
    <scope>NUCLEOTIDE SEQUENCE</scope>
    <source>
        <strain evidence="1">USNM1676648</strain>
        <tissue evidence="1">Polyp</tissue>
    </source>
</reference>
<comment type="caution">
    <text evidence="1">The sequence shown here is derived from an EMBL/GenBank/DDBJ whole genome shotgun (WGS) entry which is preliminary data.</text>
</comment>
<keyword evidence="2" id="KW-1185">Reference proteome</keyword>
<proteinExistence type="predicted"/>
<accession>A0A9W9Z8W9</accession>
<dbReference type="Proteomes" id="UP001163046">
    <property type="component" value="Unassembled WGS sequence"/>
</dbReference>
<name>A0A9W9Z8W9_9CNID</name>
<gene>
    <name evidence="1" type="ORF">OS493_036754</name>
</gene>
<sequence>MEANRDSSNPDNQTDFNASASSKKAYEFDDLLRLVGGFGRYQMMFVRLHVFNGRYLSAFSSWCWCFTVPLRHFNALQPASTAAINNNSLCPVDQCCANCTKYEFNGKFTSAVSEWDLICGRNHLKAFKSSSILSGTSDWFICF</sequence>
<evidence type="ECO:0000313" key="2">
    <source>
        <dbReference type="Proteomes" id="UP001163046"/>
    </source>
</evidence>
<evidence type="ECO:0000313" key="1">
    <source>
        <dbReference type="EMBL" id="KAJ7376148.1"/>
    </source>
</evidence>
<organism evidence="1 2">
    <name type="scientific">Desmophyllum pertusum</name>
    <dbReference type="NCBI Taxonomy" id="174260"/>
    <lineage>
        <taxon>Eukaryota</taxon>
        <taxon>Metazoa</taxon>
        <taxon>Cnidaria</taxon>
        <taxon>Anthozoa</taxon>
        <taxon>Hexacorallia</taxon>
        <taxon>Scleractinia</taxon>
        <taxon>Caryophylliina</taxon>
        <taxon>Caryophylliidae</taxon>
        <taxon>Desmophyllum</taxon>
    </lineage>
</organism>